<dbReference type="Pfam" id="PF01668">
    <property type="entry name" value="SmpB"/>
    <property type="match status" value="1"/>
</dbReference>
<dbReference type="Gene3D" id="2.40.280.10">
    <property type="match status" value="1"/>
</dbReference>
<dbReference type="AlphaFoldDB" id="A0A0G0QLI7"/>
<gene>
    <name evidence="3" type="primary">smpB</name>
    <name evidence="4" type="ORF">UT39_C0009G0005</name>
</gene>
<dbReference type="PANTHER" id="PTHR30308:SF2">
    <property type="entry name" value="SSRA-BINDING PROTEIN"/>
    <property type="match status" value="1"/>
</dbReference>
<evidence type="ECO:0000256" key="3">
    <source>
        <dbReference type="HAMAP-Rule" id="MF_00023"/>
    </source>
</evidence>
<keyword evidence="1 3" id="KW-0963">Cytoplasm</keyword>
<comment type="similarity">
    <text evidence="3">Belongs to the SmpB family.</text>
</comment>
<reference evidence="4 5" key="1">
    <citation type="journal article" date="2015" name="Nature">
        <title>rRNA introns, odd ribosomes, and small enigmatic genomes across a large radiation of phyla.</title>
        <authorList>
            <person name="Brown C.T."/>
            <person name="Hug L.A."/>
            <person name="Thomas B.C."/>
            <person name="Sharon I."/>
            <person name="Castelle C.J."/>
            <person name="Singh A."/>
            <person name="Wilkins M.J."/>
            <person name="Williams K.H."/>
            <person name="Banfield J.F."/>
        </authorList>
    </citation>
    <scope>NUCLEOTIDE SEQUENCE [LARGE SCALE GENOMIC DNA]</scope>
</reference>
<proteinExistence type="inferred from homology"/>
<dbReference type="HAMAP" id="MF_00023">
    <property type="entry name" value="SmpB"/>
    <property type="match status" value="1"/>
</dbReference>
<dbReference type="PANTHER" id="PTHR30308">
    <property type="entry name" value="TMRNA-BINDING COMPONENT OF TRANS-TRANSLATION TAGGING COMPLEX"/>
    <property type="match status" value="1"/>
</dbReference>
<protein>
    <recommendedName>
        <fullName evidence="3">SsrA-binding protein</fullName>
    </recommendedName>
    <alternativeName>
        <fullName evidence="3">Small protein B</fullName>
    </alternativeName>
</protein>
<dbReference type="GO" id="GO:0005829">
    <property type="term" value="C:cytosol"/>
    <property type="evidence" value="ECO:0007669"/>
    <property type="project" value="TreeGrafter"/>
</dbReference>
<dbReference type="CDD" id="cd09294">
    <property type="entry name" value="SmpB"/>
    <property type="match status" value="1"/>
</dbReference>
<organism evidence="4 5">
    <name type="scientific">Candidatus Woesebacteria bacterium GW2011_GWA1_39_21</name>
    <dbReference type="NCBI Taxonomy" id="1618550"/>
    <lineage>
        <taxon>Bacteria</taxon>
        <taxon>Candidatus Woeseibacteriota</taxon>
    </lineage>
</organism>
<sequence length="144" mass="16684">MQIINKKANFNYKLFERIEAGIVLSGSEAKTLRIRGGNLTNAYARINNGQAYLVNFSIPIENKKDHDPTRSRKILLHKSEIVSLGTKMRSQGLLLVPVKLYNKHRLYKLELALAKAKRKFEKRESVKKKDVERDIQYQLKDSNK</sequence>
<accession>A0A0G0QLI7</accession>
<dbReference type="Proteomes" id="UP000034246">
    <property type="component" value="Unassembled WGS sequence"/>
</dbReference>
<dbReference type="GO" id="GO:0070929">
    <property type="term" value="P:trans-translation"/>
    <property type="evidence" value="ECO:0007669"/>
    <property type="project" value="UniProtKB-UniRule"/>
</dbReference>
<dbReference type="InterPro" id="IPR023620">
    <property type="entry name" value="SmpB"/>
</dbReference>
<dbReference type="NCBIfam" id="NF003843">
    <property type="entry name" value="PRK05422.1"/>
    <property type="match status" value="1"/>
</dbReference>
<comment type="function">
    <text evidence="3">Required for rescue of stalled ribosomes mediated by trans-translation. Binds to transfer-messenger RNA (tmRNA), required for stable association of tmRNA with ribosomes. tmRNA and SmpB together mimic tRNA shape, replacing the anticodon stem-loop with SmpB. tmRNA is encoded by the ssrA gene; the 2 termini fold to resemble tRNA(Ala) and it encodes a 'tag peptide', a short internal open reading frame. During trans-translation Ala-aminoacylated tmRNA acts like a tRNA, entering the A-site of stalled ribosomes, displacing the stalled mRNA. The ribosome then switches to translate the ORF on the tmRNA; the nascent peptide is terminated with the 'tag peptide' encoded by the tmRNA and targeted for degradation. The ribosome is freed to recommence translation, which seems to be the essential function of trans-translation.</text>
</comment>
<evidence type="ECO:0000313" key="5">
    <source>
        <dbReference type="Proteomes" id="UP000034246"/>
    </source>
</evidence>
<dbReference type="STRING" id="1618550.UT39_C0009G0005"/>
<dbReference type="GO" id="GO:0070930">
    <property type="term" value="P:trans-translation-dependent protein tagging"/>
    <property type="evidence" value="ECO:0007669"/>
    <property type="project" value="TreeGrafter"/>
</dbReference>
<dbReference type="InterPro" id="IPR000037">
    <property type="entry name" value="SsrA-bd_prot"/>
</dbReference>
<dbReference type="GO" id="GO:0003723">
    <property type="term" value="F:RNA binding"/>
    <property type="evidence" value="ECO:0007669"/>
    <property type="project" value="UniProtKB-UniRule"/>
</dbReference>
<comment type="caution">
    <text evidence="4">The sequence shown here is derived from an EMBL/GenBank/DDBJ whole genome shotgun (WGS) entry which is preliminary data.</text>
</comment>
<dbReference type="EMBL" id="LBWP01000009">
    <property type="protein sequence ID" value="KKR11245.1"/>
    <property type="molecule type" value="Genomic_DNA"/>
</dbReference>
<evidence type="ECO:0000313" key="4">
    <source>
        <dbReference type="EMBL" id="KKR11245.1"/>
    </source>
</evidence>
<comment type="subcellular location">
    <subcellularLocation>
        <location evidence="3">Cytoplasm</location>
    </subcellularLocation>
    <text evidence="3">The tmRNA-SmpB complex associates with stalled 70S ribosomes.</text>
</comment>
<name>A0A0G0QLI7_9BACT</name>
<evidence type="ECO:0000256" key="1">
    <source>
        <dbReference type="ARBA" id="ARBA00022490"/>
    </source>
</evidence>
<dbReference type="NCBIfam" id="TIGR00086">
    <property type="entry name" value="smpB"/>
    <property type="match status" value="1"/>
</dbReference>
<dbReference type="SUPFAM" id="SSF74982">
    <property type="entry name" value="Small protein B (SmpB)"/>
    <property type="match status" value="1"/>
</dbReference>
<evidence type="ECO:0000256" key="2">
    <source>
        <dbReference type="ARBA" id="ARBA00022884"/>
    </source>
</evidence>
<keyword evidence="2 3" id="KW-0694">RNA-binding</keyword>